<comment type="caution">
    <text evidence="3">The sequence shown here is derived from an EMBL/GenBank/DDBJ whole genome shotgun (WGS) entry which is preliminary data.</text>
</comment>
<feature type="transmembrane region" description="Helical" evidence="2">
    <location>
        <begin position="119"/>
        <end position="142"/>
    </location>
</feature>
<dbReference type="GeneID" id="93647270"/>
<feature type="region of interest" description="Disordered" evidence="1">
    <location>
        <begin position="45"/>
        <end position="66"/>
    </location>
</feature>
<protein>
    <submittedName>
        <fullName evidence="3">Uncharacterized protein</fullName>
    </submittedName>
</protein>
<feature type="transmembrane region" description="Helical" evidence="2">
    <location>
        <begin position="207"/>
        <end position="225"/>
    </location>
</feature>
<evidence type="ECO:0000313" key="4">
    <source>
        <dbReference type="Proteomes" id="UP000185944"/>
    </source>
</evidence>
<feature type="transmembrane region" description="Helical" evidence="2">
    <location>
        <begin position="344"/>
        <end position="369"/>
    </location>
</feature>
<keyword evidence="4" id="KW-1185">Reference proteome</keyword>
<accession>A0A177EB95</accession>
<feature type="transmembrane region" description="Helical" evidence="2">
    <location>
        <begin position="237"/>
        <end position="254"/>
    </location>
</feature>
<dbReference type="AlphaFoldDB" id="A0A177EB95"/>
<evidence type="ECO:0000256" key="1">
    <source>
        <dbReference type="SAM" id="MobiDB-lite"/>
    </source>
</evidence>
<sequence>MQTVAGSSSQPGSQCVLQPSTSHSLPILALTSDIPVHVHKTKKVRVATDHSSSESPASPRKRKPLTPAETYNTYRYQKYMNRAKQTRTMLVATILLSLVFVIVRAIMPKPIPCFEISMLILFQWSLPFGAGALSVYDTIVHLKAITQNTSSLRLILPNCVLASASLAVSILILFVSKISLSRVLFDMFSVGYLTDKNWTASLLPELIAARVFLLSMFCLCSYFVLYSIRAVPTLKHIVVMCVSLSALIAMWFVMRIKAYLFKTSAVSQVIIHDTNMPCLVQYTEAIFSDFRNVHKADLQSVCNVFDCATRIHKFMLGVAFSYLFGVFGYLYTKDSKFYQRQKKTPYRFILAQIVTIGLPLCGACLAFWATTFNSSHLGPISQIPSPLTAPNTTIVAG</sequence>
<dbReference type="RefSeq" id="XP_067543526.1">
    <property type="nucleotide sequence ID" value="XM_067688338.1"/>
</dbReference>
<organism evidence="3 4">
    <name type="scientific">Nematocida displodere</name>
    <dbReference type="NCBI Taxonomy" id="1805483"/>
    <lineage>
        <taxon>Eukaryota</taxon>
        <taxon>Fungi</taxon>
        <taxon>Fungi incertae sedis</taxon>
        <taxon>Microsporidia</taxon>
        <taxon>Nematocida</taxon>
    </lineage>
</organism>
<feature type="transmembrane region" description="Helical" evidence="2">
    <location>
        <begin position="88"/>
        <end position="107"/>
    </location>
</feature>
<keyword evidence="2" id="KW-0472">Membrane</keyword>
<evidence type="ECO:0000313" key="3">
    <source>
        <dbReference type="EMBL" id="OAG28781.1"/>
    </source>
</evidence>
<feature type="transmembrane region" description="Helical" evidence="2">
    <location>
        <begin position="154"/>
        <end position="175"/>
    </location>
</feature>
<evidence type="ECO:0000256" key="2">
    <source>
        <dbReference type="SAM" id="Phobius"/>
    </source>
</evidence>
<keyword evidence="2" id="KW-0812">Transmembrane</keyword>
<dbReference type="Proteomes" id="UP000185944">
    <property type="component" value="Unassembled WGS sequence"/>
</dbReference>
<reference evidence="3 4" key="1">
    <citation type="submission" date="2016-02" db="EMBL/GenBank/DDBJ databases">
        <title>Discovery of a natural microsporidian pathogen with a broad tissue tropism in Caenorhabditis elegans.</title>
        <authorList>
            <person name="Luallen R.J."/>
            <person name="Reinke A.W."/>
            <person name="Tong L."/>
            <person name="Botts M.R."/>
            <person name="Felix M.-A."/>
            <person name="Troemel E.R."/>
        </authorList>
    </citation>
    <scope>NUCLEOTIDE SEQUENCE [LARGE SCALE GENOMIC DNA]</scope>
    <source>
        <strain evidence="3 4">JUm2807</strain>
    </source>
</reference>
<proteinExistence type="predicted"/>
<dbReference type="VEuPathDB" id="MicrosporidiaDB:NEDG_00920"/>
<feature type="transmembrane region" description="Helical" evidence="2">
    <location>
        <begin position="314"/>
        <end position="332"/>
    </location>
</feature>
<keyword evidence="2" id="KW-1133">Transmembrane helix</keyword>
<dbReference type="EMBL" id="LTDL01000042">
    <property type="protein sequence ID" value="OAG28781.1"/>
    <property type="molecule type" value="Genomic_DNA"/>
</dbReference>
<gene>
    <name evidence="3" type="ORF">NEDG_00920</name>
</gene>
<name>A0A177EB95_9MICR</name>